<feature type="region of interest" description="Disordered" evidence="1">
    <location>
        <begin position="639"/>
        <end position="831"/>
    </location>
</feature>
<proteinExistence type="predicted"/>
<evidence type="ECO:0000256" key="1">
    <source>
        <dbReference type="SAM" id="MobiDB-lite"/>
    </source>
</evidence>
<feature type="compositionally biased region" description="Polar residues" evidence="1">
    <location>
        <begin position="798"/>
        <end position="811"/>
    </location>
</feature>
<sequence>MATPEDSTVAAIDVKDFVGTLKQLSEQAVRWEGTPEVQNGARLEGTVIDMSKQLDLLRSQMSEVTSSMKAIECQLAELRIAAATRQRNAQNSELIAVTDESQKQPPDALTADWRMGMSKGSNRPIEEKHVNALYTIFQRGDMKRASYPLAVLSTRSEVQCMLDEMGYDRDTTETDDLPAFDNWLVNRRPVELLDGQHRVAALKRLVSNTGADKQELHWPCHFYDRDALPPELNRALRMNRRDPTMADSHGDIWVQLATVASERPGIFHGTVDEMKEQMLDALRLSSDTGFPLTRLVIIWRNERWRHMTTRWCQTTVGRATFQITTWDWMICHRIDDFWFMAFRQVLGTLAQLPGDAARLVSSEDWKTMSASLGAERTEEQVQELFYPGQTGKPPNAASKRNPKLLQSFDDGEYWDIYDRVLHTPALRFPDAHRITGMSRGNGRVLFQVLDQVVSWVNRKRTGVNRGSNTKPQLRLDLEQKLDYYTPTRLRQAEKRVKIFHPSATPQLPRESASVLLQQEVLEFVLEHLAAFHAPKMRDYLKDGDPDSDLYAARFREETWAGVLKIVRWHVSDCRPEWLPMEGGVDKPPEAAPSTQAANLTDAIWNFAAALVPKDESLHSKLQSSAFRTDLLALLLRHCGGEPDGEEMQSDDGSRSSKGSHPDDDGSTVVVAAAAAKSPGVDRPVVDPKPAARPAAKEAAKPAAKPDATRDATRDAPVPLADGARCMADWRPPDRDGRRKALTDKAQGNGTKAPARKKQGERPALNPTREVQRQGLKVAAPQRQAGQYEKDGWIEPSPVRTNLCSKPTTTRLNLRGPKIQGLGGTARSGADR</sequence>
<evidence type="ECO:0000313" key="3">
    <source>
        <dbReference type="Proteomes" id="UP001163105"/>
    </source>
</evidence>
<evidence type="ECO:0000313" key="2">
    <source>
        <dbReference type="EMBL" id="KAJ6437572.1"/>
    </source>
</evidence>
<protein>
    <submittedName>
        <fullName evidence="2">Phosphopantothenoylcysteine decarboxylase</fullName>
    </submittedName>
</protein>
<dbReference type="Proteomes" id="UP001163105">
    <property type="component" value="Unassembled WGS sequence"/>
</dbReference>
<keyword evidence="3" id="KW-1185">Reference proteome</keyword>
<reference evidence="2" key="1">
    <citation type="submission" date="2023-01" db="EMBL/GenBank/DDBJ databases">
        <title>The growth and conidiation of Purpureocillium lavendulum are regulated by nitrogen source and histone H3K14 acetylation.</title>
        <authorList>
            <person name="Tang P."/>
            <person name="Han J."/>
            <person name="Zhang C."/>
            <person name="Tang P."/>
            <person name="Qi F."/>
            <person name="Zhang K."/>
            <person name="Liang L."/>
        </authorList>
    </citation>
    <scope>NUCLEOTIDE SEQUENCE</scope>
    <source>
        <strain evidence="2">YMF1.00683</strain>
    </source>
</reference>
<dbReference type="EMBL" id="JAQHRD010000011">
    <property type="protein sequence ID" value="KAJ6437572.1"/>
    <property type="molecule type" value="Genomic_DNA"/>
</dbReference>
<comment type="caution">
    <text evidence="2">The sequence shown here is derived from an EMBL/GenBank/DDBJ whole genome shotgun (WGS) entry which is preliminary data.</text>
</comment>
<accession>A0AB34FET6</accession>
<organism evidence="2 3">
    <name type="scientific">Purpureocillium lavendulum</name>
    <dbReference type="NCBI Taxonomy" id="1247861"/>
    <lineage>
        <taxon>Eukaryota</taxon>
        <taxon>Fungi</taxon>
        <taxon>Dikarya</taxon>
        <taxon>Ascomycota</taxon>
        <taxon>Pezizomycotina</taxon>
        <taxon>Sordariomycetes</taxon>
        <taxon>Hypocreomycetidae</taxon>
        <taxon>Hypocreales</taxon>
        <taxon>Ophiocordycipitaceae</taxon>
        <taxon>Purpureocillium</taxon>
    </lineage>
</organism>
<gene>
    <name evidence="2" type="ORF">O9K51_09778</name>
</gene>
<feature type="compositionally biased region" description="Basic and acidic residues" evidence="1">
    <location>
        <begin position="730"/>
        <end position="742"/>
    </location>
</feature>
<name>A0AB34FET6_9HYPO</name>
<feature type="compositionally biased region" description="Basic and acidic residues" evidence="1">
    <location>
        <begin position="651"/>
        <end position="663"/>
    </location>
</feature>
<dbReference type="AlphaFoldDB" id="A0AB34FET6"/>